<gene>
    <name evidence="3" type="ORF">N4264_11085</name>
</gene>
<evidence type="ECO:0000313" key="4">
    <source>
        <dbReference type="Proteomes" id="UP001064632"/>
    </source>
</evidence>
<dbReference type="Proteomes" id="UP001064632">
    <property type="component" value="Chromosome"/>
</dbReference>
<reference evidence="3" key="1">
    <citation type="submission" date="2022-09" db="EMBL/GenBank/DDBJ databases">
        <title>Tahibacter sp. nov., isolated from a fresh water.</title>
        <authorList>
            <person name="Baek J.H."/>
            <person name="Lee J.K."/>
            <person name="Kim J.M."/>
            <person name="Jeon C.O."/>
        </authorList>
    </citation>
    <scope>NUCLEOTIDE SEQUENCE</scope>
    <source>
        <strain evidence="3">W38</strain>
    </source>
</reference>
<dbReference type="EMBL" id="CP104694">
    <property type="protein sequence ID" value="UXI70144.1"/>
    <property type="molecule type" value="Genomic_DNA"/>
</dbReference>
<dbReference type="PANTHER" id="PTHR43194:SF2">
    <property type="entry name" value="PEROXISOMAL MEMBRANE PROTEIN LPX1"/>
    <property type="match status" value="1"/>
</dbReference>
<evidence type="ECO:0000256" key="1">
    <source>
        <dbReference type="SAM" id="SignalP"/>
    </source>
</evidence>
<feature type="domain" description="AB hydrolase-1" evidence="2">
    <location>
        <begin position="60"/>
        <end position="323"/>
    </location>
</feature>
<evidence type="ECO:0000313" key="3">
    <source>
        <dbReference type="EMBL" id="UXI70144.1"/>
    </source>
</evidence>
<dbReference type="Pfam" id="PF12697">
    <property type="entry name" value="Abhydrolase_6"/>
    <property type="match status" value="1"/>
</dbReference>
<dbReference type="PANTHER" id="PTHR43194">
    <property type="entry name" value="HYDROLASE ALPHA/BETA FOLD FAMILY"/>
    <property type="match status" value="1"/>
</dbReference>
<dbReference type="Gene3D" id="3.40.50.1820">
    <property type="entry name" value="alpha/beta hydrolase"/>
    <property type="match status" value="1"/>
</dbReference>
<dbReference type="InterPro" id="IPR000073">
    <property type="entry name" value="AB_hydrolase_1"/>
</dbReference>
<name>A0ABY6BJE5_9GAMM</name>
<dbReference type="InterPro" id="IPR050228">
    <property type="entry name" value="Carboxylesterase_BioH"/>
</dbReference>
<keyword evidence="1" id="KW-0732">Signal</keyword>
<dbReference type="InterPro" id="IPR029058">
    <property type="entry name" value="AB_hydrolase_fold"/>
</dbReference>
<feature type="signal peptide" evidence="1">
    <location>
        <begin position="1"/>
        <end position="21"/>
    </location>
</feature>
<sequence>MKRWIGVLAAGLGLFSVAAGAAVTRQVLSLPDVPLRPGVAVTLSATVFQSQPACLPSQTVLALHGLAHTAATYEPLARTVFATPLAARAVCRVVALDLPGHGLSGLPTGLRFGELTLDDYVAALDGALPRLRARGMHVRALVGHSMGGEVIVLAQQALANRGTSLRAAHGVAGVLLLAPALPRPMAWSLADSGAAAQVLGPFIGEDPVLGPVVRIPEPAWTALFFTNASGTVVPGTPANPHQRGYIAAESLFAGAQLTGTAPFVRPSVAAGLFAANRGTALGVVSFSDDVFLPPAEIAALHTHLTASTSGMGHVTVTDPAAVHDMYLSNPSLMVQRAIAAFAALL</sequence>
<proteinExistence type="predicted"/>
<dbReference type="RefSeq" id="WP_261697095.1">
    <property type="nucleotide sequence ID" value="NZ_CP104694.1"/>
</dbReference>
<protein>
    <submittedName>
        <fullName evidence="3">Lysophospholipase</fullName>
    </submittedName>
</protein>
<organism evidence="3 4">
    <name type="scientific">Tahibacter amnicola</name>
    <dbReference type="NCBI Taxonomy" id="2976241"/>
    <lineage>
        <taxon>Bacteria</taxon>
        <taxon>Pseudomonadati</taxon>
        <taxon>Pseudomonadota</taxon>
        <taxon>Gammaproteobacteria</taxon>
        <taxon>Lysobacterales</taxon>
        <taxon>Rhodanobacteraceae</taxon>
        <taxon>Tahibacter</taxon>
    </lineage>
</organism>
<accession>A0ABY6BJE5</accession>
<feature type="chain" id="PRO_5046093724" evidence="1">
    <location>
        <begin position="22"/>
        <end position="345"/>
    </location>
</feature>
<keyword evidence="4" id="KW-1185">Reference proteome</keyword>
<dbReference type="SUPFAM" id="SSF53474">
    <property type="entry name" value="alpha/beta-Hydrolases"/>
    <property type="match status" value="1"/>
</dbReference>
<evidence type="ECO:0000259" key="2">
    <source>
        <dbReference type="Pfam" id="PF12697"/>
    </source>
</evidence>